<feature type="compositionally biased region" description="Basic and acidic residues" evidence="3">
    <location>
        <begin position="939"/>
        <end position="963"/>
    </location>
</feature>
<evidence type="ECO:0000256" key="1">
    <source>
        <dbReference type="ARBA" id="ARBA00004123"/>
    </source>
</evidence>
<organism evidence="5 6">
    <name type="scientific">Thanatephorus cucumeris (strain AG1-IB / isolate 7/3/14)</name>
    <name type="common">Lettuce bottom rot fungus</name>
    <name type="synonym">Rhizoctonia solani</name>
    <dbReference type="NCBI Taxonomy" id="1108050"/>
    <lineage>
        <taxon>Eukaryota</taxon>
        <taxon>Fungi</taxon>
        <taxon>Dikarya</taxon>
        <taxon>Basidiomycota</taxon>
        <taxon>Agaricomycotina</taxon>
        <taxon>Agaricomycetes</taxon>
        <taxon>Cantharellales</taxon>
        <taxon>Ceratobasidiaceae</taxon>
        <taxon>Rhizoctonia</taxon>
        <taxon>Rhizoctonia solani AG-1</taxon>
    </lineage>
</organism>
<dbReference type="GO" id="GO:0005634">
    <property type="term" value="C:nucleus"/>
    <property type="evidence" value="ECO:0007669"/>
    <property type="project" value="UniProtKB-SubCell"/>
</dbReference>
<feature type="compositionally biased region" description="Gly residues" evidence="3">
    <location>
        <begin position="969"/>
        <end position="979"/>
    </location>
</feature>
<dbReference type="PANTHER" id="PTHR22812">
    <property type="entry name" value="CHROMOBOX PROTEIN"/>
    <property type="match status" value="1"/>
</dbReference>
<feature type="compositionally biased region" description="Basic residues" evidence="3">
    <location>
        <begin position="109"/>
        <end position="120"/>
    </location>
</feature>
<reference evidence="5 6" key="1">
    <citation type="submission" date="2014-11" db="EMBL/GenBank/DDBJ databases">
        <authorList>
            <person name="Wibberg Daniel"/>
        </authorList>
    </citation>
    <scope>NUCLEOTIDE SEQUENCE [LARGE SCALE GENOMIC DNA]</scope>
    <source>
        <strain evidence="5">Rhizoctonia solani AG1-IB 7/3/14</strain>
    </source>
</reference>
<keyword evidence="6" id="KW-1185">Reference proteome</keyword>
<feature type="region of interest" description="Disordered" evidence="3">
    <location>
        <begin position="100"/>
        <end position="345"/>
    </location>
</feature>
<dbReference type="STRING" id="1108050.A0A0B7FGF6"/>
<proteinExistence type="predicted"/>
<dbReference type="SMART" id="SM00298">
    <property type="entry name" value="CHROMO"/>
    <property type="match status" value="1"/>
</dbReference>
<feature type="domain" description="Chromo" evidence="4">
    <location>
        <begin position="17"/>
        <end position="78"/>
    </location>
</feature>
<dbReference type="Pfam" id="PF00385">
    <property type="entry name" value="Chromo"/>
    <property type="match status" value="1"/>
</dbReference>
<dbReference type="InterPro" id="IPR023780">
    <property type="entry name" value="Chromo_domain"/>
</dbReference>
<dbReference type="InterPro" id="IPR000953">
    <property type="entry name" value="Chromo/chromo_shadow_dom"/>
</dbReference>
<dbReference type="OrthoDB" id="433924at2759"/>
<feature type="compositionally biased region" description="Low complexity" evidence="3">
    <location>
        <begin position="158"/>
        <end position="167"/>
    </location>
</feature>
<evidence type="ECO:0000313" key="5">
    <source>
        <dbReference type="EMBL" id="CEL55297.1"/>
    </source>
</evidence>
<dbReference type="Gene3D" id="2.40.50.40">
    <property type="match status" value="1"/>
</dbReference>
<feature type="compositionally biased region" description="Acidic residues" evidence="3">
    <location>
        <begin position="131"/>
        <end position="142"/>
    </location>
</feature>
<dbReference type="PROSITE" id="PS50013">
    <property type="entry name" value="CHROMO_2"/>
    <property type="match status" value="1"/>
</dbReference>
<protein>
    <recommendedName>
        <fullName evidence="4">Chromo domain-containing protein</fullName>
    </recommendedName>
</protein>
<dbReference type="InterPro" id="IPR051219">
    <property type="entry name" value="Heterochromatin_chromo-domain"/>
</dbReference>
<feature type="compositionally biased region" description="Polar residues" evidence="3">
    <location>
        <begin position="984"/>
        <end position="994"/>
    </location>
</feature>
<accession>A0A0B7FGF6</accession>
<dbReference type="InterPro" id="IPR016197">
    <property type="entry name" value="Chromo-like_dom_sf"/>
</dbReference>
<feature type="region of interest" description="Disordered" evidence="3">
    <location>
        <begin position="939"/>
        <end position="1015"/>
    </location>
</feature>
<sequence>MPRPEPGAPSSESEDEYEVEFIYGARWTQDSWEYEVHWYGYDTQYDTWEPEVNLTQYGSADLVNRFWKEFPKKRNSRPIAGTKYTASGDWLVAERKRFLSRREKDQPVKGRKTPPRKPGKRPISLQGDSESGSEDSNADDEDVLRSSSDRDDEDVLQSSSSSSSSSSEDAPLSARRPPVAASNISSNTKARVQAQADRRRKPLQSVKSNARPQLKASTASRAPTGLSSTHVVPKGPTNTTVQASTTAPTNAAPGVRKVTTISRDPIPVSRRGRQPPNRPSMEAGNISGSFVGIGTKGKQAERAGEVIALGRKSPSTRTKPPGLSSLYSGMSMRKASQPSTNSIHDGAPTEVTENEHIVLSPTEVSPIEPAPPPVSMAIDNLVSDIAAGINDPKSRAGSPTDSLFDDPYEPQAPGDFSHMEVDLPEFDDPPLPPPVMIQQRPRALGPNIHHPTVLAGPNVTRGSTDGPSSARAPLSSDYPFNASPLAASISLPHAQPLAAAQATTRLWTGELYITTSETDPDNGNITKEVANRACEVIISDTVVPNEQTAKNFKGILNKYIKDKVTIHNVMDVHLSFAVVASGALSIYQAAWMTCADPQGSSEWQLWDGLIHKMEVYLWVSEIRIMASNNNEFSQRLLLIPTTLLRKYRSIPALHGICEHFRNETYTQTPSFVVLMLKKEVGPLSDDEEPPAMQVSRLPKHWQQIPPEMKSSFTGVNCLVFPPKEFDYDYEVRLMRHQLRQCGAHVIEGSDVKDTAGAIFIHRRYVGEIAKLGGLSLRRCKYRVRFYVFGSGGNWKTEDWDLKEVWKWGGMVTFTPAALIEDPWAVKKVVEALEGKPSWETYIEPKTVGILSLKARKAQESELSWALDVLMTELITSSEYAFYNLALTAPPKWGLLEEYEWARVQVERTLIQDEDELRKSCEDEILDEYKDLMKANAEREDEIRKAEAGEKKKDAEAKRKEKEMANAGNSGWGIGSGWGGDNSATETWGSSNSATEIPWGGGSEGNGNAWGNPNESSGNIWGMEDNSTLDTATAATKPAEIDLSKIGDESHISGMSNEVIQGLKWFQLQPCFMLETRRFIVIDSSKREGKLRSDRLEVEVYTADKFVKNLEQDMWW</sequence>
<evidence type="ECO:0000313" key="6">
    <source>
        <dbReference type="Proteomes" id="UP000059188"/>
    </source>
</evidence>
<evidence type="ECO:0000256" key="3">
    <source>
        <dbReference type="SAM" id="MobiDB-lite"/>
    </source>
</evidence>
<gene>
    <name evidence="5" type="ORF">RSOLAG1IB_01306</name>
</gene>
<dbReference type="Proteomes" id="UP000059188">
    <property type="component" value="Unassembled WGS sequence"/>
</dbReference>
<dbReference type="EMBL" id="LN679101">
    <property type="protein sequence ID" value="CEL55297.1"/>
    <property type="molecule type" value="Genomic_DNA"/>
</dbReference>
<feature type="compositionally biased region" description="Polar residues" evidence="3">
    <location>
        <begin position="334"/>
        <end position="343"/>
    </location>
</feature>
<feature type="compositionally biased region" description="Polar residues" evidence="3">
    <location>
        <begin position="205"/>
        <end position="249"/>
    </location>
</feature>
<name>A0A0B7FGF6_THACB</name>
<evidence type="ECO:0000259" key="4">
    <source>
        <dbReference type="PROSITE" id="PS50013"/>
    </source>
</evidence>
<keyword evidence="2" id="KW-0539">Nucleus</keyword>
<dbReference type="GO" id="GO:0006338">
    <property type="term" value="P:chromatin remodeling"/>
    <property type="evidence" value="ECO:0007669"/>
    <property type="project" value="UniProtKB-ARBA"/>
</dbReference>
<dbReference type="AlphaFoldDB" id="A0A0B7FGF6"/>
<evidence type="ECO:0000256" key="2">
    <source>
        <dbReference type="ARBA" id="ARBA00023242"/>
    </source>
</evidence>
<dbReference type="SUPFAM" id="SSF54160">
    <property type="entry name" value="Chromo domain-like"/>
    <property type="match status" value="1"/>
</dbReference>
<comment type="subcellular location">
    <subcellularLocation>
        <location evidence="1">Nucleus</location>
    </subcellularLocation>
</comment>